<feature type="compositionally biased region" description="Polar residues" evidence="1">
    <location>
        <begin position="1192"/>
        <end position="1204"/>
    </location>
</feature>
<comment type="caution">
    <text evidence="2">The sequence shown here is derived from an EMBL/GenBank/DDBJ whole genome shotgun (WGS) entry which is preliminary data.</text>
</comment>
<dbReference type="EMBL" id="JBBJBU010000014">
    <property type="protein sequence ID" value="KAK7202904.1"/>
    <property type="molecule type" value="Genomic_DNA"/>
</dbReference>
<feature type="compositionally biased region" description="Polar residues" evidence="1">
    <location>
        <begin position="786"/>
        <end position="795"/>
    </location>
</feature>
<evidence type="ECO:0000313" key="3">
    <source>
        <dbReference type="Proteomes" id="UP001498771"/>
    </source>
</evidence>
<feature type="region of interest" description="Disordered" evidence="1">
    <location>
        <begin position="288"/>
        <end position="318"/>
    </location>
</feature>
<feature type="compositionally biased region" description="Polar residues" evidence="1">
    <location>
        <begin position="1"/>
        <end position="11"/>
    </location>
</feature>
<sequence length="1396" mass="149477">MVRGTRNSTRAITPIRETRLSSSTTDPLTATGRRVLRSHTKNGSAPDAEAEQQSPSKRPSASRTLAARGRTRRSSAAEFNLNKLPHDTSPIKESSPIKADAEEMSRSEQPITPSAAPRTRKGRASSGKRASIVYRSENPEQSDNIESSPKKEEDSANSPLRALNAENINNRSPVRLRSSPRKKASVNLEYAEKKSEVGSPTKDLDQSNEVSSQSPTVASSPVKQTDDESSADSEAVTMPAETEQAAEVEPTDTQLPPANTEEVHQQLDPNDSMIVEVPGAYLDPALVPHSNSSTFNSPVQIANSSKPPSQDGSEQSVTYTEQLFSASSPIAITTSMIDPALLSSPPVAPNSYAVSYEAPPSPSLLSTPTSLPWERADNSVIEECMPLSTVVSPEAVIAVPSAEEVSTTDLTQVFSPKPSSTPADDDMARRKMIARKREEEIAAHRSAYYDRLKREFKIPHIPNTPSRLAVSRTSYDTSTEVTSDCAPSSPLAATAASAAVAPSSPVVARPPSKQEVVFTRTLSAESDSDSDEFMDTVESIDIAPVAPSAPIQPEENAVVEETISTQTEAQENVDAESRSAEDVSSMADVSTTTDSDTEPEVFVEALSPLAHAQSESAESATSTAAADETSLDVSNLSTINRWERQVRRREGFWSQSAINTPAGTPMQQQQQAGPGSSALRFALSLISPIRRASPAPVRVHSPLKISTTVEAEEAKVVFSSPLKVASEKIVEEAAEVDEEAVECSKADSVVDEDIELPDVDIEAEAETSVLSEKADTEAVSIEKQAETSMSHTEASFTDEESVVTAKNELSINNEDEDKEEESSSASSFSSSDADAASDSNETVAPAVADEPAVTDAPAVVEEEQEEEQQIIADESVSENVDIPASVEIEEGDEEVEMDVDNNCSGEIEAQAEMSADDAESEAAAEDAAEDAAENVDAATVTVSETAEVQTTEEVREPQSEAEVSVEVDFVEAVTGEEDTAANVSAEDSTRGEEFHECSVAPEIYPDTSEMATPETEAQAEVEAEAEVETTEGSDTAALENESTEKSELEQAEHESAEDTTAITQTSDKSDVSSGEVDYTSVLPWHISLDKWAESNKRKRAVVEEPAPVASTQGDAAAEAEIEATSTEKKPENAVEDEESQRPRKKVRSSSRSVNSRNEEPAKQPQRAQIPLPRKKQPATAARASRRGRGAAEQSSLSTASSIPVVSSRASETSTATAATATPARATRSRAGTRGGAARAPDTPKPMVRSGGLGGGAGNAPLVRITATNSRLNNGYENNVIPQYQRIEAPRPDSPPLDKRRKRLFESPLGRERAISFAERVVVAGNGRGKKSGTATRKDEKKPKKGIMKQAPGRLDEFGNALDVVSVPAKDTVRVRHRLYLGEQEEPTRYARKENIR</sequence>
<protein>
    <submittedName>
        <fullName evidence="2">Uncharacterized protein</fullName>
    </submittedName>
</protein>
<feature type="compositionally biased region" description="Basic and acidic residues" evidence="1">
    <location>
        <begin position="987"/>
        <end position="996"/>
    </location>
</feature>
<accession>A0ABR1EZ72</accession>
<dbReference type="GeneID" id="90040076"/>
<organism evidence="2 3">
    <name type="scientific">Myxozyma melibiosi</name>
    <dbReference type="NCBI Taxonomy" id="54550"/>
    <lineage>
        <taxon>Eukaryota</taxon>
        <taxon>Fungi</taxon>
        <taxon>Dikarya</taxon>
        <taxon>Ascomycota</taxon>
        <taxon>Saccharomycotina</taxon>
        <taxon>Lipomycetes</taxon>
        <taxon>Lipomycetales</taxon>
        <taxon>Lipomycetaceae</taxon>
        <taxon>Myxozyma</taxon>
    </lineage>
</organism>
<feature type="region of interest" description="Disordered" evidence="1">
    <location>
        <begin position="1"/>
        <end position="269"/>
    </location>
</feature>
<feature type="region of interest" description="Disordered" evidence="1">
    <location>
        <begin position="974"/>
        <end position="1260"/>
    </location>
</feature>
<feature type="compositionally biased region" description="Polar residues" evidence="1">
    <location>
        <begin position="289"/>
        <end position="318"/>
    </location>
</feature>
<feature type="compositionally biased region" description="Acidic residues" evidence="1">
    <location>
        <begin position="813"/>
        <end position="822"/>
    </location>
</feature>
<evidence type="ECO:0000313" key="2">
    <source>
        <dbReference type="EMBL" id="KAK7202904.1"/>
    </source>
</evidence>
<feature type="compositionally biased region" description="Polar residues" evidence="1">
    <location>
        <begin position="207"/>
        <end position="223"/>
    </location>
</feature>
<feature type="region of interest" description="Disordered" evidence="1">
    <location>
        <begin position="462"/>
        <end position="488"/>
    </location>
</feature>
<dbReference type="Proteomes" id="UP001498771">
    <property type="component" value="Unassembled WGS sequence"/>
</dbReference>
<feature type="compositionally biased region" description="Acidic residues" evidence="1">
    <location>
        <begin position="914"/>
        <end position="933"/>
    </location>
</feature>
<dbReference type="RefSeq" id="XP_064765937.1">
    <property type="nucleotide sequence ID" value="XM_064914564.1"/>
</dbReference>
<feature type="compositionally biased region" description="Low complexity" evidence="1">
    <location>
        <begin position="823"/>
        <end position="839"/>
    </location>
</feature>
<reference evidence="2 3" key="1">
    <citation type="submission" date="2024-03" db="EMBL/GenBank/DDBJ databases">
        <title>Genome-scale model development and genomic sequencing of the oleaginous clade Lipomyces.</title>
        <authorList>
            <consortium name="Lawrence Berkeley National Laboratory"/>
            <person name="Czajka J.J."/>
            <person name="Han Y."/>
            <person name="Kim J."/>
            <person name="Mondo S.J."/>
            <person name="Hofstad B.A."/>
            <person name="Robles A."/>
            <person name="Haridas S."/>
            <person name="Riley R."/>
            <person name="LaButti K."/>
            <person name="Pangilinan J."/>
            <person name="Andreopoulos W."/>
            <person name="Lipzen A."/>
            <person name="Yan J."/>
            <person name="Wang M."/>
            <person name="Ng V."/>
            <person name="Grigoriev I.V."/>
            <person name="Spatafora J.W."/>
            <person name="Magnuson J.K."/>
            <person name="Baker S.E."/>
            <person name="Pomraning K.R."/>
        </authorList>
    </citation>
    <scope>NUCLEOTIDE SEQUENCE [LARGE SCALE GENOMIC DNA]</scope>
    <source>
        <strain evidence="2 3">Phaff 52-87</strain>
    </source>
</reference>
<feature type="region of interest" description="Disordered" evidence="1">
    <location>
        <begin position="1325"/>
        <end position="1352"/>
    </location>
</feature>
<evidence type="ECO:0000256" key="1">
    <source>
        <dbReference type="SAM" id="MobiDB-lite"/>
    </source>
</evidence>
<feature type="compositionally biased region" description="Acidic residues" evidence="1">
    <location>
        <begin position="1017"/>
        <end position="1031"/>
    </location>
</feature>
<keyword evidence="3" id="KW-1185">Reference proteome</keyword>
<feature type="compositionally biased region" description="Low complexity" evidence="1">
    <location>
        <begin position="1206"/>
        <end position="1239"/>
    </location>
</feature>
<feature type="compositionally biased region" description="Basic and acidic residues" evidence="1">
    <location>
        <begin position="1042"/>
        <end position="1056"/>
    </location>
</feature>
<feature type="compositionally biased region" description="Polar residues" evidence="1">
    <location>
        <begin position="463"/>
        <end position="482"/>
    </location>
</feature>
<feature type="region of interest" description="Disordered" evidence="1">
    <location>
        <begin position="911"/>
        <end position="933"/>
    </location>
</feature>
<proteinExistence type="predicted"/>
<gene>
    <name evidence="2" type="ORF">BZA70DRAFT_297433</name>
</gene>
<feature type="region of interest" description="Disordered" evidence="1">
    <location>
        <begin position="542"/>
        <end position="598"/>
    </location>
</feature>
<name>A0ABR1EZ72_9ASCO</name>
<feature type="region of interest" description="Disordered" evidence="1">
    <location>
        <begin position="765"/>
        <end position="881"/>
    </location>
</feature>